<dbReference type="Proteomes" id="UP000051160">
    <property type="component" value="Unassembled WGS sequence"/>
</dbReference>
<reference evidence="2 3" key="1">
    <citation type="journal article" date="2015" name="Genome Announc.">
        <title>Expanding the biotechnology potential of lactobacilli through comparative genomics of 213 strains and associated genera.</title>
        <authorList>
            <person name="Sun Z."/>
            <person name="Harris H.M."/>
            <person name="McCann A."/>
            <person name="Guo C."/>
            <person name="Argimon S."/>
            <person name="Zhang W."/>
            <person name="Yang X."/>
            <person name="Jeffery I.B."/>
            <person name="Cooney J.C."/>
            <person name="Kagawa T.F."/>
            <person name="Liu W."/>
            <person name="Song Y."/>
            <person name="Salvetti E."/>
            <person name="Wrobel A."/>
            <person name="Rasinkangas P."/>
            <person name="Parkhill J."/>
            <person name="Rea M.C."/>
            <person name="O'Sullivan O."/>
            <person name="Ritari J."/>
            <person name="Douillard F.P."/>
            <person name="Paul Ross R."/>
            <person name="Yang R."/>
            <person name="Briner A.E."/>
            <person name="Felis G.E."/>
            <person name="de Vos W.M."/>
            <person name="Barrangou R."/>
            <person name="Klaenhammer T.R."/>
            <person name="Caufield P.W."/>
            <person name="Cui Y."/>
            <person name="Zhang H."/>
            <person name="O'Toole P.W."/>
        </authorList>
    </citation>
    <scope>NUCLEOTIDE SEQUENCE [LARGE SCALE GENOMIC DNA]</scope>
    <source>
        <strain evidence="2 3">DSM 19909</strain>
    </source>
</reference>
<accession>A0A0R1LZG9</accession>
<evidence type="ECO:0000313" key="3">
    <source>
        <dbReference type="Proteomes" id="UP000051160"/>
    </source>
</evidence>
<feature type="signal peptide" evidence="1">
    <location>
        <begin position="1"/>
        <end position="21"/>
    </location>
</feature>
<gene>
    <name evidence="2" type="ORF">FD04_GL000716</name>
</gene>
<protein>
    <recommendedName>
        <fullName evidence="4">Surface layer protein A domain-containing protein</fullName>
    </recommendedName>
</protein>
<name>A0A0R1LZG9_9LACO</name>
<organism evidence="2 3">
    <name type="scientific">Secundilactobacillus odoratitofui DSM 19909 = JCM 15043</name>
    <dbReference type="NCBI Taxonomy" id="1423776"/>
    <lineage>
        <taxon>Bacteria</taxon>
        <taxon>Bacillati</taxon>
        <taxon>Bacillota</taxon>
        <taxon>Bacilli</taxon>
        <taxon>Lactobacillales</taxon>
        <taxon>Lactobacillaceae</taxon>
        <taxon>Secundilactobacillus</taxon>
    </lineage>
</organism>
<comment type="caution">
    <text evidence="2">The sequence shown here is derived from an EMBL/GenBank/DDBJ whole genome shotgun (WGS) entry which is preliminary data.</text>
</comment>
<evidence type="ECO:0008006" key="4">
    <source>
        <dbReference type="Google" id="ProtNLM"/>
    </source>
</evidence>
<dbReference type="STRING" id="1423776.FD04_GL000716"/>
<dbReference type="PATRIC" id="fig|1423776.4.peg.720"/>
<feature type="chain" id="PRO_5006407702" description="Surface layer protein A domain-containing protein" evidence="1">
    <location>
        <begin position="22"/>
        <end position="181"/>
    </location>
</feature>
<dbReference type="AlphaFoldDB" id="A0A0R1LZG9"/>
<evidence type="ECO:0000313" key="2">
    <source>
        <dbReference type="EMBL" id="KRK97746.1"/>
    </source>
</evidence>
<evidence type="ECO:0000256" key="1">
    <source>
        <dbReference type="SAM" id="SignalP"/>
    </source>
</evidence>
<keyword evidence="3" id="KW-1185">Reference proteome</keyword>
<keyword evidence="1" id="KW-0732">Signal</keyword>
<sequence>MGALVVGLSLGGLTSVSTAQAKTWHYKVTKSNQFSTTHYSRAFMYGGDNDDFVWLYDTAKGANEKDPFHTVNILSDTNRNLTYYAKKNTTYKGRVANLKYHSRVFYINLKDVHLRRYNTWRSGHKLISLSKPTHPSYIMLKAKTHVYQNQEWLYNYGSSYDGYYLHYRLSKKGNWYVDYSK</sequence>
<dbReference type="EMBL" id="AZEE01000028">
    <property type="protein sequence ID" value="KRK97746.1"/>
    <property type="molecule type" value="Genomic_DNA"/>
</dbReference>
<proteinExistence type="predicted"/>